<dbReference type="RefSeq" id="WP_205280867.1">
    <property type="nucleotide sequence ID" value="NZ_JAFFPU010000069.1"/>
</dbReference>
<organism evidence="1 2">
    <name type="scientific">Leptospira ainlahdjerensis</name>
    <dbReference type="NCBI Taxonomy" id="2810033"/>
    <lineage>
        <taxon>Bacteria</taxon>
        <taxon>Pseudomonadati</taxon>
        <taxon>Spirochaetota</taxon>
        <taxon>Spirochaetia</taxon>
        <taxon>Leptospirales</taxon>
        <taxon>Leptospiraceae</taxon>
        <taxon>Leptospira</taxon>
    </lineage>
</organism>
<gene>
    <name evidence="1" type="ORF">JWG45_17250</name>
</gene>
<dbReference type="Proteomes" id="UP000724686">
    <property type="component" value="Unassembled WGS sequence"/>
</dbReference>
<accession>A0ABS2UEU9</accession>
<keyword evidence="2" id="KW-1185">Reference proteome</keyword>
<protein>
    <submittedName>
        <fullName evidence="1">Uncharacterized protein</fullName>
    </submittedName>
</protein>
<dbReference type="EMBL" id="JAFFPU010000069">
    <property type="protein sequence ID" value="MBM9578895.1"/>
    <property type="molecule type" value="Genomic_DNA"/>
</dbReference>
<sequence length="100" mass="11450">MAYKNIGIIQTLRDDFSQEFGLYQNPTNKEIHFVRVTKDAYGKYLPTDFCSVCERIYFGKRVTLLPGEFEKGKKAFAEAYLSFGRRLCSSCGARFLASIL</sequence>
<name>A0ABS2UEU9_9LEPT</name>
<evidence type="ECO:0000313" key="1">
    <source>
        <dbReference type="EMBL" id="MBM9578895.1"/>
    </source>
</evidence>
<proteinExistence type="predicted"/>
<comment type="caution">
    <text evidence="1">The sequence shown here is derived from an EMBL/GenBank/DDBJ whole genome shotgun (WGS) entry which is preliminary data.</text>
</comment>
<evidence type="ECO:0000313" key="2">
    <source>
        <dbReference type="Proteomes" id="UP000724686"/>
    </source>
</evidence>
<reference evidence="1 2" key="1">
    <citation type="submission" date="2021-02" db="EMBL/GenBank/DDBJ databases">
        <title>Leptospira ainlahdjerensis sp. nov., Leptospira ainazelensis sp. nov., Leptospira abararensis sp. nov. and Leptospira chreensis sp. nov., four new species isolated from water sources in Algeria.</title>
        <authorList>
            <person name="Amara Korba A."/>
            <person name="Kainiu M."/>
            <person name="Vincent A.T."/>
            <person name="Mariet J.-F."/>
            <person name="Veyrier F.J."/>
            <person name="Goarant C."/>
            <person name="Picardeau M."/>
        </authorList>
    </citation>
    <scope>NUCLEOTIDE SEQUENCE [LARGE SCALE GENOMIC DNA]</scope>
    <source>
        <strain evidence="1 2">201903070</strain>
    </source>
</reference>